<dbReference type="AlphaFoldDB" id="A0A068EZY6"/>
<evidence type="ECO:0000256" key="1">
    <source>
        <dbReference type="SAM" id="Phobius"/>
    </source>
</evidence>
<keyword evidence="1" id="KW-0812">Transmembrane</keyword>
<feature type="transmembrane region" description="Helical" evidence="1">
    <location>
        <begin position="6"/>
        <end position="25"/>
    </location>
</feature>
<dbReference type="HOGENOM" id="CLU_217953_0_0_7"/>
<sequence length="44" mass="4858">MITASEIVATAAIWSLTAIGGFFCIRRTLCSMKARRSGKEQPFH</sequence>
<evidence type="ECO:0000313" key="2">
    <source>
        <dbReference type="EMBL" id="AID57987.1"/>
    </source>
</evidence>
<keyword evidence="1" id="KW-1133">Transmembrane helix</keyword>
<dbReference type="Proteomes" id="UP000007721">
    <property type="component" value="Chromosome"/>
</dbReference>
<evidence type="ECO:0000313" key="3">
    <source>
        <dbReference type="Proteomes" id="UP000007721"/>
    </source>
</evidence>
<dbReference type="EMBL" id="CP001390">
    <property type="protein sequence ID" value="AID57987.1"/>
    <property type="molecule type" value="Genomic_DNA"/>
</dbReference>
<dbReference type="STRING" id="316067.Geob_3869"/>
<organism evidence="2 3">
    <name type="scientific">Geotalea daltonii (strain DSM 22248 / JCM 15807 / FRC-32)</name>
    <name type="common">Geobacter daltonii</name>
    <dbReference type="NCBI Taxonomy" id="316067"/>
    <lineage>
        <taxon>Bacteria</taxon>
        <taxon>Pseudomonadati</taxon>
        <taxon>Thermodesulfobacteriota</taxon>
        <taxon>Desulfuromonadia</taxon>
        <taxon>Geobacterales</taxon>
        <taxon>Geobacteraceae</taxon>
        <taxon>Geotalea</taxon>
    </lineage>
</organism>
<name>A0A068EZY6_GEODF</name>
<accession>A0A068EZY6</accession>
<proteinExistence type="predicted"/>
<keyword evidence="3" id="KW-1185">Reference proteome</keyword>
<gene>
    <name evidence="2" type="ordered locus">Geob_3869</name>
</gene>
<protein>
    <submittedName>
        <fullName evidence="2">Uncharacterized protein</fullName>
    </submittedName>
</protein>
<dbReference type="KEGG" id="geo:Geob_3869"/>
<keyword evidence="1" id="KW-0472">Membrane</keyword>
<reference evidence="2 3" key="1">
    <citation type="submission" date="2009-01" db="EMBL/GenBank/DDBJ databases">
        <title>Complete sequence of Geobacter sp. FRC-32.</title>
        <authorList>
            <consortium name="US DOE Joint Genome Institute"/>
            <person name="Lucas S."/>
            <person name="Copeland A."/>
            <person name="Lapidus A."/>
            <person name="Glavina del Rio T."/>
            <person name="Dalin E."/>
            <person name="Tice H."/>
            <person name="Bruce D."/>
            <person name="Goodwin L."/>
            <person name="Pitluck S."/>
            <person name="Saunders E."/>
            <person name="Brettin T."/>
            <person name="Detter J.C."/>
            <person name="Han C."/>
            <person name="Larimer F."/>
            <person name="Land M."/>
            <person name="Hauser L."/>
            <person name="Kyrpides N."/>
            <person name="Ovchinnikova G."/>
            <person name="Kostka J."/>
            <person name="Richardson P."/>
        </authorList>
    </citation>
    <scope>NUCLEOTIDE SEQUENCE [LARGE SCALE GENOMIC DNA]</scope>
    <source>
        <strain evidence="3">DSM 22248 / JCM 15807 / FRC-32</strain>
    </source>
</reference>